<dbReference type="InterPro" id="IPR004843">
    <property type="entry name" value="Calcineurin-like_PHP"/>
</dbReference>
<gene>
    <name evidence="2" type="ORF">C8A01DRAFT_45678</name>
</gene>
<dbReference type="SUPFAM" id="SSF56300">
    <property type="entry name" value="Metallo-dependent phosphatases"/>
    <property type="match status" value="1"/>
</dbReference>
<dbReference type="GO" id="GO:0016787">
    <property type="term" value="F:hydrolase activity"/>
    <property type="evidence" value="ECO:0007669"/>
    <property type="project" value="InterPro"/>
</dbReference>
<feature type="domain" description="Calcineurin-like phosphoesterase" evidence="1">
    <location>
        <begin position="18"/>
        <end position="203"/>
    </location>
</feature>
<reference evidence="3" key="1">
    <citation type="journal article" date="2023" name="Mol. Phylogenet. Evol.">
        <title>Genome-scale phylogeny and comparative genomics of the fungal order Sordariales.</title>
        <authorList>
            <person name="Hensen N."/>
            <person name="Bonometti L."/>
            <person name="Westerberg I."/>
            <person name="Brannstrom I.O."/>
            <person name="Guillou S."/>
            <person name="Cros-Aarteil S."/>
            <person name="Calhoun S."/>
            <person name="Haridas S."/>
            <person name="Kuo A."/>
            <person name="Mondo S."/>
            <person name="Pangilinan J."/>
            <person name="Riley R."/>
            <person name="LaButti K."/>
            <person name="Andreopoulos B."/>
            <person name="Lipzen A."/>
            <person name="Chen C."/>
            <person name="Yan M."/>
            <person name="Daum C."/>
            <person name="Ng V."/>
            <person name="Clum A."/>
            <person name="Steindorff A."/>
            <person name="Ohm R.A."/>
            <person name="Martin F."/>
            <person name="Silar P."/>
            <person name="Natvig D.O."/>
            <person name="Lalanne C."/>
            <person name="Gautier V."/>
            <person name="Ament-Velasquez S.L."/>
            <person name="Kruys A."/>
            <person name="Hutchinson M.I."/>
            <person name="Powell A.J."/>
            <person name="Barry K."/>
            <person name="Miller A.N."/>
            <person name="Grigoriev I.V."/>
            <person name="Debuchy R."/>
            <person name="Gladieux P."/>
            <person name="Hiltunen Thoren M."/>
            <person name="Johannesson H."/>
        </authorList>
    </citation>
    <scope>NUCLEOTIDE SEQUENCE [LARGE SCALE GENOMIC DNA]</scope>
    <source>
        <strain evidence="3">CBS 284.82</strain>
    </source>
</reference>
<organism evidence="2 3">
    <name type="scientific">Parachaetomium inaequale</name>
    <dbReference type="NCBI Taxonomy" id="2588326"/>
    <lineage>
        <taxon>Eukaryota</taxon>
        <taxon>Fungi</taxon>
        <taxon>Dikarya</taxon>
        <taxon>Ascomycota</taxon>
        <taxon>Pezizomycotina</taxon>
        <taxon>Sordariomycetes</taxon>
        <taxon>Sordariomycetidae</taxon>
        <taxon>Sordariales</taxon>
        <taxon>Chaetomiaceae</taxon>
        <taxon>Parachaetomium</taxon>
    </lineage>
</organism>
<evidence type="ECO:0000259" key="1">
    <source>
        <dbReference type="Pfam" id="PF00149"/>
    </source>
</evidence>
<dbReference type="AlphaFoldDB" id="A0AAN6PLL2"/>
<dbReference type="Proteomes" id="UP001303115">
    <property type="component" value="Unassembled WGS sequence"/>
</dbReference>
<proteinExistence type="predicted"/>
<dbReference type="Pfam" id="PF00149">
    <property type="entry name" value="Metallophos"/>
    <property type="match status" value="1"/>
</dbReference>
<accession>A0AAN6PLL2</accession>
<protein>
    <submittedName>
        <fullName evidence="2">Ser thr protein phosphatase superfamily</fullName>
    </submittedName>
</protein>
<name>A0AAN6PLL2_9PEZI</name>
<dbReference type="PANTHER" id="PTHR37844:SF2">
    <property type="entry name" value="SER_THR PROTEIN PHOSPHATASE SUPERFAMILY (AFU_ORTHOLOGUE AFUA_1G14840)"/>
    <property type="match status" value="1"/>
</dbReference>
<evidence type="ECO:0000313" key="3">
    <source>
        <dbReference type="Proteomes" id="UP001303115"/>
    </source>
</evidence>
<dbReference type="PANTHER" id="PTHR37844">
    <property type="entry name" value="SER/THR PROTEIN PHOSPHATASE SUPERFAMILY (AFU_ORTHOLOGUE AFUA_1G14840)"/>
    <property type="match status" value="1"/>
</dbReference>
<comment type="caution">
    <text evidence="2">The sequence shown here is derived from an EMBL/GenBank/DDBJ whole genome shotgun (WGS) entry which is preliminary data.</text>
</comment>
<evidence type="ECO:0000313" key="2">
    <source>
        <dbReference type="EMBL" id="KAK4041146.1"/>
    </source>
</evidence>
<dbReference type="InterPro" id="IPR029052">
    <property type="entry name" value="Metallo-depent_PP-like"/>
</dbReference>
<keyword evidence="3" id="KW-1185">Reference proteome</keyword>
<sequence>MEALFNKVRQRLGPRPRVQILSDLHLEVGQQYSTFTFPATAPFLLLAGDIGRLIDYTAYCGFLESQVARYKQVFLVLGNHEFYGLDYESGLAEARRLAQEPSLRNGLMLLNCARWDDPDSDLIILGCTLWSAIPQDAYGVVEAKVNDFKKINQWTAKQHNTIHLKELSWIRENVRLITAAPGKKRLLIATHHAPCIEGTSRPEHVSNPWTPAFATDLVDQHGWEVTMLHQRLNDAAIALHRVLDHENINIGIFGGYAVTAIGGVRESKDVECLASVSKDQIIQILNGKEGFAVIPQSRTDYVTFLWSNNPGRQNAVLVEMFCERFPGAQFSMAGVPCNTVAIQGLTLGQGTSRFLDPFYIFKGKLRAAATPSKFTDSADLRMLVSRHEAIIRPRVGELSIEYLGHAVKRYIELGILFERLGIDVEAAKEAVKDVDQLPPPAPGDVQQGLLA</sequence>
<dbReference type="EMBL" id="MU854363">
    <property type="protein sequence ID" value="KAK4041146.1"/>
    <property type="molecule type" value="Genomic_DNA"/>
</dbReference>